<dbReference type="RefSeq" id="WP_083394304.1">
    <property type="nucleotide sequence ID" value="NZ_FOAS01000009.1"/>
</dbReference>
<evidence type="ECO:0000313" key="5">
    <source>
        <dbReference type="EMBL" id="SEL22728.1"/>
    </source>
</evidence>
<keyword evidence="6" id="KW-1185">Reference proteome</keyword>
<dbReference type="Gene3D" id="3.40.190.10">
    <property type="entry name" value="Periplasmic binding protein-like II"/>
    <property type="match status" value="2"/>
</dbReference>
<name>A0A1H7NIB7_9GAMM</name>
<feature type="chain" id="PRO_5010198319" evidence="3">
    <location>
        <begin position="35"/>
        <end position="258"/>
    </location>
</feature>
<dbReference type="Pfam" id="PF00497">
    <property type="entry name" value="SBP_bac_3"/>
    <property type="match status" value="1"/>
</dbReference>
<evidence type="ECO:0000256" key="2">
    <source>
        <dbReference type="ARBA" id="ARBA00022729"/>
    </source>
</evidence>
<keyword evidence="2 3" id="KW-0732">Signal</keyword>
<dbReference type="AlphaFoldDB" id="A0A1H7NIB7"/>
<organism evidence="5 6">
    <name type="scientific">Atopomonas hussainii</name>
    <dbReference type="NCBI Taxonomy" id="1429083"/>
    <lineage>
        <taxon>Bacteria</taxon>
        <taxon>Pseudomonadati</taxon>
        <taxon>Pseudomonadota</taxon>
        <taxon>Gammaproteobacteria</taxon>
        <taxon>Pseudomonadales</taxon>
        <taxon>Pseudomonadaceae</taxon>
        <taxon>Atopomonas</taxon>
    </lineage>
</organism>
<protein>
    <submittedName>
        <fullName evidence="5">ABC-type amino acid transport substrate-binding protein</fullName>
    </submittedName>
</protein>
<reference evidence="5 6" key="1">
    <citation type="submission" date="2016-10" db="EMBL/GenBank/DDBJ databases">
        <authorList>
            <person name="de Groot N.N."/>
        </authorList>
    </citation>
    <scope>NUCLEOTIDE SEQUENCE [LARGE SCALE GENOMIC DNA]</scope>
    <source>
        <strain evidence="5 6">JCM 19513</strain>
    </source>
</reference>
<dbReference type="PANTHER" id="PTHR35936">
    <property type="entry name" value="MEMBRANE-BOUND LYTIC MUREIN TRANSGLYCOSYLASE F"/>
    <property type="match status" value="1"/>
</dbReference>
<dbReference type="PANTHER" id="PTHR35936:SF25">
    <property type="entry name" value="ABC TRANSPORTER SUBSTRATE-BINDING PROTEIN"/>
    <property type="match status" value="1"/>
</dbReference>
<accession>A0A1H7NIB7</accession>
<proteinExistence type="inferred from homology"/>
<evidence type="ECO:0000259" key="4">
    <source>
        <dbReference type="Pfam" id="PF00497"/>
    </source>
</evidence>
<dbReference type="InterPro" id="IPR001638">
    <property type="entry name" value="Solute-binding_3/MltF_N"/>
</dbReference>
<feature type="signal peptide" evidence="3">
    <location>
        <begin position="1"/>
        <end position="34"/>
    </location>
</feature>
<dbReference type="SUPFAM" id="SSF53850">
    <property type="entry name" value="Periplasmic binding protein-like II"/>
    <property type="match status" value="1"/>
</dbReference>
<dbReference type="Proteomes" id="UP000185766">
    <property type="component" value="Unassembled WGS sequence"/>
</dbReference>
<dbReference type="STRING" id="1429083.GCA_001885685_03093"/>
<gene>
    <name evidence="5" type="ORF">SAMN05216214_109147</name>
</gene>
<sequence length="258" mass="28604">MRCSLRSWLHSWLHGWLRGFFALCLALSPTLGQAQDTYVVGVEDLDYYPHYRAKGGDYQGFARDVLDLFAAQQGIRFDYKPLPISRLYPAFLEGQVDFKYPDNPNWQQDAKAGKSISYSASVVQAIDGVMVLPSKVGAGADSLKSLGTVRGFTAWDYLDRIKAGSLKVQEVTAFDASLQQGINGRVDGVYMNVDVARYLLRENIQQPDALVFDAGLPHTQGSYQLASLKHAALIEQFNAFLAAQAEQIAALKAKYQLQ</sequence>
<comment type="similarity">
    <text evidence="1">Belongs to the bacterial solute-binding protein 3 family.</text>
</comment>
<evidence type="ECO:0000313" key="6">
    <source>
        <dbReference type="Proteomes" id="UP000185766"/>
    </source>
</evidence>
<feature type="domain" description="Solute-binding protein family 3/N-terminal" evidence="4">
    <location>
        <begin position="41"/>
        <end position="255"/>
    </location>
</feature>
<evidence type="ECO:0000256" key="1">
    <source>
        <dbReference type="ARBA" id="ARBA00010333"/>
    </source>
</evidence>
<evidence type="ECO:0000256" key="3">
    <source>
        <dbReference type="SAM" id="SignalP"/>
    </source>
</evidence>
<dbReference type="EMBL" id="FOAS01000009">
    <property type="protein sequence ID" value="SEL22728.1"/>
    <property type="molecule type" value="Genomic_DNA"/>
</dbReference>